<dbReference type="EMBL" id="LXQA010185413">
    <property type="protein sequence ID" value="MCI31204.1"/>
    <property type="molecule type" value="Genomic_DNA"/>
</dbReference>
<dbReference type="AlphaFoldDB" id="A0A392R525"/>
<name>A0A392R525_9FABA</name>
<evidence type="ECO:0000313" key="1">
    <source>
        <dbReference type="EMBL" id="MCI31204.1"/>
    </source>
</evidence>
<evidence type="ECO:0000313" key="2">
    <source>
        <dbReference type="Proteomes" id="UP000265520"/>
    </source>
</evidence>
<reference evidence="1 2" key="1">
    <citation type="journal article" date="2018" name="Front. Plant Sci.">
        <title>Red Clover (Trifolium pratense) and Zigzag Clover (T. medium) - A Picture of Genomic Similarities and Differences.</title>
        <authorList>
            <person name="Dluhosova J."/>
            <person name="Istvanek J."/>
            <person name="Nedelnik J."/>
            <person name="Repkova J."/>
        </authorList>
    </citation>
    <scope>NUCLEOTIDE SEQUENCE [LARGE SCALE GENOMIC DNA]</scope>
    <source>
        <strain evidence="2">cv. 10/8</strain>
        <tissue evidence="1">Leaf</tissue>
    </source>
</reference>
<comment type="caution">
    <text evidence="1">The sequence shown here is derived from an EMBL/GenBank/DDBJ whole genome shotgun (WGS) entry which is preliminary data.</text>
</comment>
<keyword evidence="2" id="KW-1185">Reference proteome</keyword>
<dbReference type="Proteomes" id="UP000265520">
    <property type="component" value="Unassembled WGS sequence"/>
</dbReference>
<feature type="non-terminal residue" evidence="1">
    <location>
        <position position="49"/>
    </location>
</feature>
<sequence length="49" mass="5595">MIRVPAIYLTVSILKRPRTPSTTPGMVEYQSADHEQLMKRLRPAPSVEE</sequence>
<proteinExistence type="predicted"/>
<protein>
    <submittedName>
        <fullName evidence="1">Topless-related protein 3-like</fullName>
    </submittedName>
</protein>
<accession>A0A392R525</accession>
<organism evidence="1 2">
    <name type="scientific">Trifolium medium</name>
    <dbReference type="NCBI Taxonomy" id="97028"/>
    <lineage>
        <taxon>Eukaryota</taxon>
        <taxon>Viridiplantae</taxon>
        <taxon>Streptophyta</taxon>
        <taxon>Embryophyta</taxon>
        <taxon>Tracheophyta</taxon>
        <taxon>Spermatophyta</taxon>
        <taxon>Magnoliopsida</taxon>
        <taxon>eudicotyledons</taxon>
        <taxon>Gunneridae</taxon>
        <taxon>Pentapetalae</taxon>
        <taxon>rosids</taxon>
        <taxon>fabids</taxon>
        <taxon>Fabales</taxon>
        <taxon>Fabaceae</taxon>
        <taxon>Papilionoideae</taxon>
        <taxon>50 kb inversion clade</taxon>
        <taxon>NPAAA clade</taxon>
        <taxon>Hologalegina</taxon>
        <taxon>IRL clade</taxon>
        <taxon>Trifolieae</taxon>
        <taxon>Trifolium</taxon>
    </lineage>
</organism>